<feature type="compositionally biased region" description="Basic and acidic residues" evidence="2">
    <location>
        <begin position="247"/>
        <end position="256"/>
    </location>
</feature>
<feature type="region of interest" description="Disordered" evidence="2">
    <location>
        <begin position="239"/>
        <end position="281"/>
    </location>
</feature>
<keyword evidence="1" id="KW-0175">Coiled coil</keyword>
<keyword evidence="4" id="KW-1185">Reference proteome</keyword>
<feature type="coiled-coil region" evidence="1">
    <location>
        <begin position="42"/>
        <end position="69"/>
    </location>
</feature>
<dbReference type="Pfam" id="PF07793">
    <property type="entry name" value="DUF1631"/>
    <property type="match status" value="1"/>
</dbReference>
<name>A0ABS7T9M0_9GAMM</name>
<evidence type="ECO:0000256" key="2">
    <source>
        <dbReference type="SAM" id="MobiDB-lite"/>
    </source>
</evidence>
<dbReference type="EMBL" id="JAINZW010000007">
    <property type="protein sequence ID" value="MBZ4040532.1"/>
    <property type="molecule type" value="Genomic_DNA"/>
</dbReference>
<dbReference type="Proteomes" id="UP001430954">
    <property type="component" value="Unassembled WGS sequence"/>
</dbReference>
<dbReference type="InterPro" id="IPR012434">
    <property type="entry name" value="DUF1631"/>
</dbReference>
<protein>
    <submittedName>
        <fullName evidence="3">DUF1631 domain-containing protein</fullName>
    </submittedName>
</protein>
<comment type="caution">
    <text evidence="3">The sequence shown here is derived from an EMBL/GenBank/DDBJ whole genome shotgun (WGS) entry which is preliminary data.</text>
</comment>
<proteinExistence type="predicted"/>
<accession>A0ABS7T9M0</accession>
<dbReference type="RefSeq" id="WP_223676981.1">
    <property type="nucleotide sequence ID" value="NZ_JAINZW010000007.1"/>
</dbReference>
<reference evidence="3 4" key="1">
    <citation type="submission" date="2021-09" db="EMBL/GenBank/DDBJ databases">
        <title>Lysobacter sp. 13A isolated from the river sediment.</title>
        <authorList>
            <person name="Liu H."/>
            <person name="Li S."/>
            <person name="Mao S."/>
        </authorList>
    </citation>
    <scope>NUCLEOTIDE SEQUENCE [LARGE SCALE GENOMIC DNA]</scope>
    <source>
        <strain evidence="3 4">13A</strain>
    </source>
</reference>
<organism evidence="3 4">
    <name type="scientific">Novilysobacter selenitireducens</name>
    <dbReference type="NCBI Taxonomy" id="2872639"/>
    <lineage>
        <taxon>Bacteria</taxon>
        <taxon>Pseudomonadati</taxon>
        <taxon>Pseudomonadota</taxon>
        <taxon>Gammaproteobacteria</taxon>
        <taxon>Lysobacterales</taxon>
        <taxon>Lysobacteraceae</taxon>
        <taxon>Novilysobacter</taxon>
    </lineage>
</organism>
<evidence type="ECO:0000256" key="1">
    <source>
        <dbReference type="SAM" id="Coils"/>
    </source>
</evidence>
<gene>
    <name evidence="3" type="ORF">K6753_13410</name>
</gene>
<evidence type="ECO:0000313" key="4">
    <source>
        <dbReference type="Proteomes" id="UP001430954"/>
    </source>
</evidence>
<sequence>MPAKLDLIGTASMRSTLESAALPRRVHGALEHLYALLSDELERQLERMLSDFEQQLFRLAEQARNAGEQSRHFETLRRIRQNRADLVPRYLAALEHELTRIREPASPAAEQHEFTPNFDTLRLVDDSEISQEAMIRTVASRHEARAGLPLMLLGQRFGVLAGAPAFDAEQLPVGPHALGRLLAEASQALNIDQEARQLLFKSFDTQVMAGYAQLVETMNALLARDNILPSLSYVPLRVRPSPQASARNEHGRKAASPEDTAAPDEQGEGKARAPRGEARPHTAWFGEAEPNKGADDENIAFSLLQDLLGSRRDLLGKLRAEPQGEARAPLPTQDVVAALESQQIAAPARKPGGQRTTLGDIKQTLLAQSRQQHGHATALSREDNDTFELLGMLYAEIGRELRAGAASNDMLEKLQVPLVRVALQDRAFFVRSQHPARQLLNSVAEAGANWLAEDEADPQLEAHLGLAVDHVVENYHGDPTVFQAANETLQGHLQTMARKAEVTERRHVEAARGKEKLAVAKRRASEIIDAAMREQRLPRFVRTLLAQAWSDVLTLTLLRHGEESDEWRSHQEATTQIVAAAAGTAPAPAGLEQRIEHALALVGYHADEASAIARRLTVGRDDQEEDPASRTELAMKLKARTRLGEDADTAKPKLPPRTKDEQARYEYLRTLPFGTWLEIVKNQQGDVLRRRLAWFSPITGTALLVNQRGQRVGEESLDHLARLMAKQQVRVVTAERGRLVDRAWQSALSALRSFAGIGERTPKEATQ</sequence>
<evidence type="ECO:0000313" key="3">
    <source>
        <dbReference type="EMBL" id="MBZ4040532.1"/>
    </source>
</evidence>
<feature type="compositionally biased region" description="Basic and acidic residues" evidence="2">
    <location>
        <begin position="267"/>
        <end position="280"/>
    </location>
</feature>